<keyword evidence="5 6" id="KW-0949">S-adenosyl-L-methionine</keyword>
<evidence type="ECO:0000256" key="4">
    <source>
        <dbReference type="ARBA" id="ARBA00022679"/>
    </source>
</evidence>
<accession>A0A8J7RIY9</accession>
<evidence type="ECO:0000313" key="7">
    <source>
        <dbReference type="EMBL" id="MBP3191565.1"/>
    </source>
</evidence>
<feature type="binding site" evidence="6">
    <location>
        <begin position="138"/>
        <end position="139"/>
    </location>
    <ligand>
        <name>S-adenosyl-L-methionine</name>
        <dbReference type="ChEBI" id="CHEBI:59789"/>
    </ligand>
</feature>
<evidence type="ECO:0000256" key="5">
    <source>
        <dbReference type="ARBA" id="ARBA00022691"/>
    </source>
</evidence>
<sequence length="226" mass="25453">MTIPKSPPDCSIVSRETMEEARSLIDENRDIFSRLQDLWLWWNKSVNLFSRKCGNTELYYHIWHSLLLSCHNPSGFIDDSNIIVDAGTGGGLPGIPMAVACPDKQFLLVDKVRKKQRVIKDISTKLGLSNITAVHDKIENVRPNNKFRVVSKHAFDAADLLSSLGIAPESVMMLKGKDVFEELDKVDEEQVSAIRIDEIDASFGSFFKDKYIVTFQLIMPQSAHGK</sequence>
<comment type="function">
    <text evidence="6">Specifically methylates the N7 position of a guanine in 16S rRNA.</text>
</comment>
<keyword evidence="2 6" id="KW-0698">rRNA processing</keyword>
<feature type="binding site" evidence="6">
    <location>
        <position position="92"/>
    </location>
    <ligand>
        <name>S-adenosyl-L-methionine</name>
        <dbReference type="ChEBI" id="CHEBI:59789"/>
    </ligand>
</feature>
<comment type="subcellular location">
    <subcellularLocation>
        <location evidence="6">Cytoplasm</location>
    </subcellularLocation>
</comment>
<keyword evidence="1 6" id="KW-0963">Cytoplasm</keyword>
<dbReference type="Proteomes" id="UP000673975">
    <property type="component" value="Unassembled WGS sequence"/>
</dbReference>
<name>A0A8J7RIY9_9BACT</name>
<dbReference type="Gene3D" id="3.40.50.150">
    <property type="entry name" value="Vaccinia Virus protein VP39"/>
    <property type="match status" value="1"/>
</dbReference>
<dbReference type="HAMAP" id="MF_00074">
    <property type="entry name" value="16SrRNA_methyltr_G"/>
    <property type="match status" value="1"/>
</dbReference>
<feature type="binding site" evidence="6">
    <location>
        <position position="87"/>
    </location>
    <ligand>
        <name>S-adenosyl-L-methionine</name>
        <dbReference type="ChEBI" id="CHEBI:59789"/>
    </ligand>
</feature>
<evidence type="ECO:0000256" key="2">
    <source>
        <dbReference type="ARBA" id="ARBA00022552"/>
    </source>
</evidence>
<dbReference type="SUPFAM" id="SSF53335">
    <property type="entry name" value="S-adenosyl-L-methionine-dependent methyltransferases"/>
    <property type="match status" value="1"/>
</dbReference>
<proteinExistence type="inferred from homology"/>
<organism evidence="7 8">
    <name type="scientific">Natronogracilivirga saccharolytica</name>
    <dbReference type="NCBI Taxonomy" id="2812953"/>
    <lineage>
        <taxon>Bacteria</taxon>
        <taxon>Pseudomonadati</taxon>
        <taxon>Balneolota</taxon>
        <taxon>Balneolia</taxon>
        <taxon>Balneolales</taxon>
        <taxon>Cyclonatronaceae</taxon>
        <taxon>Natronogracilivirga</taxon>
    </lineage>
</organism>
<keyword evidence="8" id="KW-1185">Reference proteome</keyword>
<keyword evidence="3 6" id="KW-0489">Methyltransferase</keyword>
<dbReference type="Pfam" id="PF02527">
    <property type="entry name" value="GidB"/>
    <property type="match status" value="1"/>
</dbReference>
<evidence type="ECO:0000313" key="8">
    <source>
        <dbReference type="Proteomes" id="UP000673975"/>
    </source>
</evidence>
<dbReference type="InterPro" id="IPR029063">
    <property type="entry name" value="SAM-dependent_MTases_sf"/>
</dbReference>
<evidence type="ECO:0000256" key="3">
    <source>
        <dbReference type="ARBA" id="ARBA00022603"/>
    </source>
</evidence>
<dbReference type="PIRSF" id="PIRSF003078">
    <property type="entry name" value="GidB"/>
    <property type="match status" value="1"/>
</dbReference>
<dbReference type="InterPro" id="IPR003682">
    <property type="entry name" value="rRNA_ssu_MeTfrase_G"/>
</dbReference>
<evidence type="ECO:0000256" key="6">
    <source>
        <dbReference type="HAMAP-Rule" id="MF_00074"/>
    </source>
</evidence>
<keyword evidence="4 6" id="KW-0808">Transferase</keyword>
<dbReference type="AlphaFoldDB" id="A0A8J7RIY9"/>
<comment type="caution">
    <text evidence="7">The sequence shown here is derived from an EMBL/GenBank/DDBJ whole genome shotgun (WGS) entry which is preliminary data.</text>
</comment>
<reference evidence="7" key="1">
    <citation type="submission" date="2021-02" db="EMBL/GenBank/DDBJ databases">
        <title>Natronogracilivirga saccharolytica gen. nov. sp. nov. a new anaerobic, haloalkiliphilic carbohydrate-fermenting bacterium from soda lake and proposing of Cyclonatronumiaceae fam. nov. in the phylum Balneolaeota.</title>
        <authorList>
            <person name="Zhilina T.N."/>
            <person name="Sorokin D.Y."/>
            <person name="Zavarzina D.G."/>
            <person name="Toshchakov S.V."/>
            <person name="Kublanov I.V."/>
        </authorList>
    </citation>
    <scope>NUCLEOTIDE SEQUENCE</scope>
    <source>
        <strain evidence="7">Z-1702</strain>
    </source>
</reference>
<dbReference type="PANTHER" id="PTHR31760">
    <property type="entry name" value="S-ADENOSYL-L-METHIONINE-DEPENDENT METHYLTRANSFERASES SUPERFAMILY PROTEIN"/>
    <property type="match status" value="1"/>
</dbReference>
<dbReference type="RefSeq" id="WP_210510188.1">
    <property type="nucleotide sequence ID" value="NZ_JAFIDN010000002.1"/>
</dbReference>
<gene>
    <name evidence="6" type="primary">rsmG</name>
    <name evidence="7" type="ORF">NATSA_02700</name>
</gene>
<comment type="similarity">
    <text evidence="6">Belongs to the methyltransferase superfamily. RNA methyltransferase RsmG family.</text>
</comment>
<dbReference type="EC" id="2.1.1.-" evidence="6"/>
<evidence type="ECO:0000256" key="1">
    <source>
        <dbReference type="ARBA" id="ARBA00022490"/>
    </source>
</evidence>
<comment type="caution">
    <text evidence="6">Lacks conserved residue(s) required for the propagation of feature annotation.</text>
</comment>
<dbReference type="GO" id="GO:0005829">
    <property type="term" value="C:cytosol"/>
    <property type="evidence" value="ECO:0007669"/>
    <property type="project" value="TreeGrafter"/>
</dbReference>
<dbReference type="PANTHER" id="PTHR31760:SF0">
    <property type="entry name" value="S-ADENOSYL-L-METHIONINE-DEPENDENT METHYLTRANSFERASES SUPERFAMILY PROTEIN"/>
    <property type="match status" value="1"/>
</dbReference>
<dbReference type="GO" id="GO:0070043">
    <property type="term" value="F:rRNA (guanine-N7-)-methyltransferase activity"/>
    <property type="evidence" value="ECO:0007669"/>
    <property type="project" value="UniProtKB-UniRule"/>
</dbReference>
<dbReference type="EMBL" id="JAFIDN010000002">
    <property type="protein sequence ID" value="MBP3191565.1"/>
    <property type="molecule type" value="Genomic_DNA"/>
</dbReference>
<protein>
    <recommendedName>
        <fullName evidence="6">Ribosomal RNA small subunit methyltransferase G</fullName>
        <ecNumber evidence="6">2.1.1.-</ecNumber>
    </recommendedName>
    <alternativeName>
        <fullName evidence="6">16S rRNA 7-methylguanosine methyltransferase</fullName>
        <shortName evidence="6">16S rRNA m7G methyltransferase</shortName>
    </alternativeName>
</protein>